<organism evidence="2 3">
    <name type="scientific">Heterorhabditis bacteriophora</name>
    <name type="common">Entomopathogenic nematode worm</name>
    <dbReference type="NCBI Taxonomy" id="37862"/>
    <lineage>
        <taxon>Eukaryota</taxon>
        <taxon>Metazoa</taxon>
        <taxon>Ecdysozoa</taxon>
        <taxon>Nematoda</taxon>
        <taxon>Chromadorea</taxon>
        <taxon>Rhabditida</taxon>
        <taxon>Rhabditina</taxon>
        <taxon>Rhabditomorpha</taxon>
        <taxon>Strongyloidea</taxon>
        <taxon>Heterorhabditidae</taxon>
        <taxon>Heterorhabditis</taxon>
    </lineage>
</organism>
<keyword evidence="1" id="KW-0732">Signal</keyword>
<evidence type="ECO:0000256" key="1">
    <source>
        <dbReference type="SAM" id="SignalP"/>
    </source>
</evidence>
<keyword evidence="2" id="KW-1185">Reference proteome</keyword>
<proteinExistence type="predicted"/>
<evidence type="ECO:0000313" key="3">
    <source>
        <dbReference type="WBParaSite" id="Hba_17212"/>
    </source>
</evidence>
<dbReference type="AlphaFoldDB" id="A0A1I7XI93"/>
<accession>A0A1I7XI93</accession>
<sequence length="51" mass="5586">MNLICFLALLLSIIAVAFSALSIDGEDLILSINDEGPIKVRKVRDVDDVKQ</sequence>
<name>A0A1I7XI93_HETBA</name>
<reference evidence="3" key="1">
    <citation type="submission" date="2016-11" db="UniProtKB">
        <authorList>
            <consortium name="WormBaseParasite"/>
        </authorList>
    </citation>
    <scope>IDENTIFICATION</scope>
</reference>
<protein>
    <submittedName>
        <fullName evidence="3">Venom peptide</fullName>
    </submittedName>
</protein>
<dbReference type="Proteomes" id="UP000095283">
    <property type="component" value="Unplaced"/>
</dbReference>
<evidence type="ECO:0000313" key="2">
    <source>
        <dbReference type="Proteomes" id="UP000095283"/>
    </source>
</evidence>
<dbReference type="WBParaSite" id="Hba_17212">
    <property type="protein sequence ID" value="Hba_17212"/>
    <property type="gene ID" value="Hba_17212"/>
</dbReference>
<feature type="signal peptide" evidence="1">
    <location>
        <begin position="1"/>
        <end position="19"/>
    </location>
</feature>
<feature type="chain" id="PRO_5009311241" evidence="1">
    <location>
        <begin position="20"/>
        <end position="51"/>
    </location>
</feature>